<protein>
    <submittedName>
        <fullName evidence="1">Uncharacterized protein</fullName>
    </submittedName>
</protein>
<accession>A0A2P2QLR0</accession>
<reference evidence="1" key="1">
    <citation type="submission" date="2018-02" db="EMBL/GenBank/DDBJ databases">
        <title>Rhizophora mucronata_Transcriptome.</title>
        <authorList>
            <person name="Meera S.P."/>
            <person name="Sreeshan A."/>
            <person name="Augustine A."/>
        </authorList>
    </citation>
    <scope>NUCLEOTIDE SEQUENCE</scope>
    <source>
        <tissue evidence="1">Leaf</tissue>
    </source>
</reference>
<organism evidence="1">
    <name type="scientific">Rhizophora mucronata</name>
    <name type="common">Asiatic mangrove</name>
    <dbReference type="NCBI Taxonomy" id="61149"/>
    <lineage>
        <taxon>Eukaryota</taxon>
        <taxon>Viridiplantae</taxon>
        <taxon>Streptophyta</taxon>
        <taxon>Embryophyta</taxon>
        <taxon>Tracheophyta</taxon>
        <taxon>Spermatophyta</taxon>
        <taxon>Magnoliopsida</taxon>
        <taxon>eudicotyledons</taxon>
        <taxon>Gunneridae</taxon>
        <taxon>Pentapetalae</taxon>
        <taxon>rosids</taxon>
        <taxon>fabids</taxon>
        <taxon>Malpighiales</taxon>
        <taxon>Rhizophoraceae</taxon>
        <taxon>Rhizophora</taxon>
    </lineage>
</organism>
<name>A0A2P2QLR0_RHIMU</name>
<proteinExistence type="predicted"/>
<evidence type="ECO:0000313" key="1">
    <source>
        <dbReference type="EMBL" id="MBX67913.1"/>
    </source>
</evidence>
<dbReference type="AlphaFoldDB" id="A0A2P2QLR0"/>
<sequence length="24" mass="2763">MFTSGSEQLSYTVCKQTVFWPLLP</sequence>
<dbReference type="EMBL" id="GGEC01087429">
    <property type="protein sequence ID" value="MBX67913.1"/>
    <property type="molecule type" value="Transcribed_RNA"/>
</dbReference>